<evidence type="ECO:0000259" key="4">
    <source>
        <dbReference type="PROSITE" id="PS50089"/>
    </source>
</evidence>
<dbReference type="SMART" id="SM00184">
    <property type="entry name" value="RING"/>
    <property type="match status" value="1"/>
</dbReference>
<dbReference type="AlphaFoldDB" id="A0A5E8CL97"/>
<keyword evidence="2" id="KW-0863">Zinc-finger</keyword>
<dbReference type="SUPFAM" id="SSF57850">
    <property type="entry name" value="RING/U-box"/>
    <property type="match status" value="1"/>
</dbReference>
<dbReference type="Pfam" id="PF13639">
    <property type="entry name" value="zf-RING_2"/>
    <property type="match status" value="1"/>
</dbReference>
<evidence type="ECO:0000256" key="2">
    <source>
        <dbReference type="ARBA" id="ARBA00022771"/>
    </source>
</evidence>
<dbReference type="PANTHER" id="PTHR25462">
    <property type="entry name" value="BONUS, ISOFORM C-RELATED"/>
    <property type="match status" value="1"/>
</dbReference>
<dbReference type="PANTHER" id="PTHR25462:SF296">
    <property type="entry name" value="MEIOTIC P26, ISOFORM F"/>
    <property type="match status" value="1"/>
</dbReference>
<dbReference type="GO" id="GO:0008270">
    <property type="term" value="F:zinc ion binding"/>
    <property type="evidence" value="ECO:0007669"/>
    <property type="project" value="UniProtKB-KW"/>
</dbReference>
<proteinExistence type="predicted"/>
<keyword evidence="1" id="KW-0479">Metal-binding</keyword>
<evidence type="ECO:0000256" key="3">
    <source>
        <dbReference type="ARBA" id="ARBA00022833"/>
    </source>
</evidence>
<dbReference type="EMBL" id="CABVLZ010000001">
    <property type="protein sequence ID" value="VVU94462.1"/>
    <property type="molecule type" value="Genomic_DNA"/>
</dbReference>
<evidence type="ECO:0000313" key="5">
    <source>
        <dbReference type="EMBL" id="VVU94462.1"/>
    </source>
</evidence>
<name>A0A5E8CL97_9ZZZZ</name>
<keyword evidence="3" id="KW-0862">Zinc</keyword>
<reference evidence="5" key="1">
    <citation type="submission" date="2019-09" db="EMBL/GenBank/DDBJ databases">
        <authorList>
            <person name="Needham M D."/>
        </authorList>
    </citation>
    <scope>NUCLEOTIDE SEQUENCE</scope>
</reference>
<sequence>MECTICLQELNNPEKLECNHTFCQTCIQKWNEKNSTCPLCRKSFFIKIKQIYNTYKGLDVEKGYLHGFHPTLSNYLRDNKISNCVRMKHNLTINKPFGVVFDCQECKKSMAFNWLG</sequence>
<feature type="domain" description="RING-type" evidence="4">
    <location>
        <begin position="3"/>
        <end position="41"/>
    </location>
</feature>
<dbReference type="GO" id="GO:0061630">
    <property type="term" value="F:ubiquitin protein ligase activity"/>
    <property type="evidence" value="ECO:0007669"/>
    <property type="project" value="TreeGrafter"/>
</dbReference>
<dbReference type="Gene3D" id="3.30.40.10">
    <property type="entry name" value="Zinc/RING finger domain, C3HC4 (zinc finger)"/>
    <property type="match status" value="1"/>
</dbReference>
<dbReference type="InterPro" id="IPR047153">
    <property type="entry name" value="TRIM45/56/19-like"/>
</dbReference>
<dbReference type="PROSITE" id="PS00518">
    <property type="entry name" value="ZF_RING_1"/>
    <property type="match status" value="1"/>
</dbReference>
<protein>
    <submittedName>
        <fullName evidence="5">Ring finger domain</fullName>
    </submittedName>
</protein>
<dbReference type="InterPro" id="IPR017907">
    <property type="entry name" value="Znf_RING_CS"/>
</dbReference>
<organism evidence="5">
    <name type="scientific">seawater metagenome</name>
    <dbReference type="NCBI Taxonomy" id="1561972"/>
    <lineage>
        <taxon>unclassified sequences</taxon>
        <taxon>metagenomes</taxon>
        <taxon>ecological metagenomes</taxon>
    </lineage>
</organism>
<dbReference type="InterPro" id="IPR013083">
    <property type="entry name" value="Znf_RING/FYVE/PHD"/>
</dbReference>
<gene>
    <name evidence="5" type="ORF">CPAV1605_184</name>
</gene>
<dbReference type="InterPro" id="IPR001841">
    <property type="entry name" value="Znf_RING"/>
</dbReference>
<accession>A0A5E8CL97</accession>
<dbReference type="PROSITE" id="PS50089">
    <property type="entry name" value="ZF_RING_2"/>
    <property type="match status" value="1"/>
</dbReference>
<evidence type="ECO:0000256" key="1">
    <source>
        <dbReference type="ARBA" id="ARBA00022723"/>
    </source>
</evidence>